<reference evidence="2" key="1">
    <citation type="journal article" date="2014" name="Int. J. Syst. Evol. Microbiol.">
        <title>Complete genome sequence of Corynebacterium casei LMG S-19264T (=DSM 44701T), isolated from a smear-ripened cheese.</title>
        <authorList>
            <consortium name="US DOE Joint Genome Institute (JGI-PGF)"/>
            <person name="Walter F."/>
            <person name="Albersmeier A."/>
            <person name="Kalinowski J."/>
            <person name="Ruckert C."/>
        </authorList>
    </citation>
    <scope>NUCLEOTIDE SEQUENCE</scope>
    <source>
        <strain evidence="2">JCM 4714</strain>
    </source>
</reference>
<feature type="compositionally biased region" description="Low complexity" evidence="1">
    <location>
        <begin position="76"/>
        <end position="87"/>
    </location>
</feature>
<dbReference type="AlphaFoldDB" id="A0A918YEI8"/>
<feature type="region of interest" description="Disordered" evidence="1">
    <location>
        <begin position="76"/>
        <end position="113"/>
    </location>
</feature>
<comment type="caution">
    <text evidence="2">The sequence shown here is derived from an EMBL/GenBank/DDBJ whole genome shotgun (WGS) entry which is preliminary data.</text>
</comment>
<evidence type="ECO:0000313" key="2">
    <source>
        <dbReference type="EMBL" id="GHE00497.1"/>
    </source>
</evidence>
<evidence type="ECO:0000256" key="1">
    <source>
        <dbReference type="SAM" id="MobiDB-lite"/>
    </source>
</evidence>
<feature type="compositionally biased region" description="Pro residues" evidence="1">
    <location>
        <begin position="102"/>
        <end position="113"/>
    </location>
</feature>
<keyword evidence="3" id="KW-1185">Reference proteome</keyword>
<dbReference type="Proteomes" id="UP000655443">
    <property type="component" value="Unassembled WGS sequence"/>
</dbReference>
<gene>
    <name evidence="2" type="ORF">GCM10010339_15910</name>
</gene>
<reference evidence="2" key="2">
    <citation type="submission" date="2020-09" db="EMBL/GenBank/DDBJ databases">
        <authorList>
            <person name="Sun Q."/>
            <person name="Ohkuma M."/>
        </authorList>
    </citation>
    <scope>NUCLEOTIDE SEQUENCE</scope>
    <source>
        <strain evidence="2">JCM 4714</strain>
    </source>
</reference>
<name>A0A918YEI8_9ACTN</name>
<proteinExistence type="predicted"/>
<organism evidence="2 3">
    <name type="scientific">Streptomyces alanosinicus</name>
    <dbReference type="NCBI Taxonomy" id="68171"/>
    <lineage>
        <taxon>Bacteria</taxon>
        <taxon>Bacillati</taxon>
        <taxon>Actinomycetota</taxon>
        <taxon>Actinomycetes</taxon>
        <taxon>Kitasatosporales</taxon>
        <taxon>Streptomycetaceae</taxon>
        <taxon>Streptomyces</taxon>
    </lineage>
</organism>
<evidence type="ECO:0000313" key="3">
    <source>
        <dbReference type="Proteomes" id="UP000655443"/>
    </source>
</evidence>
<sequence length="113" mass="12013">MYAHRCGRVMKSKGQRHLHALDLGAALALTAVYAGFARLTSDDGQPACTGQPWPGCLIAVRRRWPLAVLAAVPAALARHRSSTSPVSRTPPPGLRPPSSHWPSPPAGPCPHSR</sequence>
<accession>A0A918YEI8</accession>
<protein>
    <submittedName>
        <fullName evidence="2">Uncharacterized protein</fullName>
    </submittedName>
</protein>
<dbReference type="EMBL" id="BMVG01000002">
    <property type="protein sequence ID" value="GHE00497.1"/>
    <property type="molecule type" value="Genomic_DNA"/>
</dbReference>